<dbReference type="InterPro" id="IPR036188">
    <property type="entry name" value="FAD/NAD-bd_sf"/>
</dbReference>
<evidence type="ECO:0000259" key="1">
    <source>
        <dbReference type="Pfam" id="PF01266"/>
    </source>
</evidence>
<dbReference type="AlphaFoldDB" id="A0A7W0ICN1"/>
<dbReference type="Pfam" id="PF01266">
    <property type="entry name" value="DAO"/>
    <property type="match status" value="1"/>
</dbReference>
<protein>
    <submittedName>
        <fullName evidence="2">FAD-binding oxidoreductase</fullName>
    </submittedName>
</protein>
<comment type="caution">
    <text evidence="2">The sequence shown here is derived from an EMBL/GenBank/DDBJ whole genome shotgun (WGS) entry which is preliminary data.</text>
</comment>
<dbReference type="EMBL" id="JACEHE010000030">
    <property type="protein sequence ID" value="MBA2950567.1"/>
    <property type="molecule type" value="Genomic_DNA"/>
</dbReference>
<dbReference type="SUPFAM" id="SSF51905">
    <property type="entry name" value="FAD/NAD(P)-binding domain"/>
    <property type="match status" value="1"/>
</dbReference>
<dbReference type="Gene3D" id="3.50.50.60">
    <property type="entry name" value="FAD/NAD(P)-binding domain"/>
    <property type="match status" value="1"/>
</dbReference>
<evidence type="ECO:0000313" key="2">
    <source>
        <dbReference type="EMBL" id="MBA2950567.1"/>
    </source>
</evidence>
<name>A0A7W0ICN1_9ACTN</name>
<proteinExistence type="predicted"/>
<dbReference type="Proteomes" id="UP000545761">
    <property type="component" value="Unassembled WGS sequence"/>
</dbReference>
<dbReference type="RefSeq" id="WP_181661499.1">
    <property type="nucleotide sequence ID" value="NZ_JACEHE010000030.1"/>
</dbReference>
<reference evidence="2 3" key="1">
    <citation type="submission" date="2020-07" db="EMBL/GenBank/DDBJ databases">
        <title>Streptomyces isolated from Indian soil.</title>
        <authorList>
            <person name="Mandal S."/>
            <person name="Maiti P.K."/>
        </authorList>
    </citation>
    <scope>NUCLEOTIDE SEQUENCE [LARGE SCALE GENOMIC DNA]</scope>
    <source>
        <strain evidence="2 3">PSKA28</strain>
    </source>
</reference>
<accession>A0A7W0ICN1</accession>
<dbReference type="InterPro" id="IPR006076">
    <property type="entry name" value="FAD-dep_OxRdtase"/>
</dbReference>
<evidence type="ECO:0000313" key="3">
    <source>
        <dbReference type="Proteomes" id="UP000545761"/>
    </source>
</evidence>
<organism evidence="2 3">
    <name type="scientific">Streptomyces himalayensis subsp. himalayensis</name>
    <dbReference type="NCBI Taxonomy" id="2756131"/>
    <lineage>
        <taxon>Bacteria</taxon>
        <taxon>Bacillati</taxon>
        <taxon>Actinomycetota</taxon>
        <taxon>Actinomycetes</taxon>
        <taxon>Kitasatosporales</taxon>
        <taxon>Streptomycetaceae</taxon>
        <taxon>Streptomyces</taxon>
        <taxon>Streptomyces himalayensis</taxon>
    </lineage>
</organism>
<gene>
    <name evidence="2" type="ORF">H1D24_33490</name>
</gene>
<feature type="domain" description="FAD dependent oxidoreductase" evidence="1">
    <location>
        <begin position="4"/>
        <end position="52"/>
    </location>
</feature>
<sequence>MSAVVVVGAGIVGASVAYHLARRGVSVTLIDGGASPATGVTGDSFAWIGGSEAIGRVAPRICADPSWRTTNDPGLIRTIVVTRDFEAREVRDGRLLLTGEPAAALRRPRPQR</sequence>